<dbReference type="InterPro" id="IPR042197">
    <property type="entry name" value="Apaf_helical"/>
</dbReference>
<keyword evidence="2" id="KW-0611">Plant defense</keyword>
<dbReference type="InterPro" id="IPR002182">
    <property type="entry name" value="NB-ARC"/>
</dbReference>
<dbReference type="InterPro" id="IPR055414">
    <property type="entry name" value="LRR_R13L4/SHOC2-like"/>
</dbReference>
<dbReference type="PRINTS" id="PR00364">
    <property type="entry name" value="DISEASERSIST"/>
</dbReference>
<dbReference type="Pfam" id="PF23559">
    <property type="entry name" value="WHD_DRP"/>
    <property type="match status" value="1"/>
</dbReference>
<evidence type="ECO:0000259" key="3">
    <source>
        <dbReference type="Pfam" id="PF00931"/>
    </source>
</evidence>
<organism evidence="6 7">
    <name type="scientific">Corchorus capsularis</name>
    <name type="common">Jute</name>
    <dbReference type="NCBI Taxonomy" id="210143"/>
    <lineage>
        <taxon>Eukaryota</taxon>
        <taxon>Viridiplantae</taxon>
        <taxon>Streptophyta</taxon>
        <taxon>Embryophyta</taxon>
        <taxon>Tracheophyta</taxon>
        <taxon>Spermatophyta</taxon>
        <taxon>Magnoliopsida</taxon>
        <taxon>eudicotyledons</taxon>
        <taxon>Gunneridae</taxon>
        <taxon>Pentapetalae</taxon>
        <taxon>rosids</taxon>
        <taxon>malvids</taxon>
        <taxon>Malvales</taxon>
        <taxon>Malvaceae</taxon>
        <taxon>Grewioideae</taxon>
        <taxon>Apeibeae</taxon>
        <taxon>Corchorus</taxon>
    </lineage>
</organism>
<dbReference type="OrthoDB" id="5279713at2759"/>
<dbReference type="InterPro" id="IPR027417">
    <property type="entry name" value="P-loop_NTPase"/>
</dbReference>
<protein>
    <submittedName>
        <fullName evidence="6">Disease resistance protein</fullName>
    </submittedName>
</protein>
<dbReference type="InterPro" id="IPR032675">
    <property type="entry name" value="LRR_dom_sf"/>
</dbReference>
<dbReference type="Gene3D" id="1.10.8.430">
    <property type="entry name" value="Helical domain of apoptotic protease-activating factors"/>
    <property type="match status" value="1"/>
</dbReference>
<dbReference type="PANTHER" id="PTHR36766:SF40">
    <property type="entry name" value="DISEASE RESISTANCE PROTEIN RGA3"/>
    <property type="match status" value="1"/>
</dbReference>
<evidence type="ECO:0000256" key="1">
    <source>
        <dbReference type="ARBA" id="ARBA00022737"/>
    </source>
</evidence>
<evidence type="ECO:0000259" key="4">
    <source>
        <dbReference type="Pfam" id="PF23559"/>
    </source>
</evidence>
<feature type="domain" description="Disease resistance R13L4/SHOC-2-like LRR" evidence="5">
    <location>
        <begin position="442"/>
        <end position="697"/>
    </location>
</feature>
<dbReference type="GO" id="GO:0043531">
    <property type="term" value="F:ADP binding"/>
    <property type="evidence" value="ECO:0007669"/>
    <property type="project" value="InterPro"/>
</dbReference>
<comment type="caution">
    <text evidence="6">The sequence shown here is derived from an EMBL/GenBank/DDBJ whole genome shotgun (WGS) entry which is preliminary data.</text>
</comment>
<feature type="domain" description="NB-ARC" evidence="3">
    <location>
        <begin position="138"/>
        <end position="310"/>
    </location>
</feature>
<feature type="domain" description="Disease resistance protein winged helix" evidence="4">
    <location>
        <begin position="396"/>
        <end position="436"/>
    </location>
</feature>
<evidence type="ECO:0000256" key="2">
    <source>
        <dbReference type="ARBA" id="ARBA00022821"/>
    </source>
</evidence>
<dbReference type="Pfam" id="PF00931">
    <property type="entry name" value="NB-ARC"/>
    <property type="match status" value="1"/>
</dbReference>
<evidence type="ECO:0000313" key="6">
    <source>
        <dbReference type="EMBL" id="OMP04768.1"/>
    </source>
</evidence>
<dbReference type="Proteomes" id="UP000188268">
    <property type="component" value="Unassembled WGS sequence"/>
</dbReference>
<dbReference type="PANTHER" id="PTHR36766">
    <property type="entry name" value="PLANT BROAD-SPECTRUM MILDEW RESISTANCE PROTEIN RPW8"/>
    <property type="match status" value="1"/>
</dbReference>
<dbReference type="Gene3D" id="3.80.10.10">
    <property type="entry name" value="Ribonuclease Inhibitor"/>
    <property type="match status" value="2"/>
</dbReference>
<dbReference type="Gene3D" id="3.40.50.300">
    <property type="entry name" value="P-loop containing nucleotide triphosphate hydrolases"/>
    <property type="match status" value="1"/>
</dbReference>
<dbReference type="SUPFAM" id="SSF52540">
    <property type="entry name" value="P-loop containing nucleoside triphosphate hydrolases"/>
    <property type="match status" value="1"/>
</dbReference>
<dbReference type="SUPFAM" id="SSF52058">
    <property type="entry name" value="L domain-like"/>
    <property type="match status" value="1"/>
</dbReference>
<proteinExistence type="predicted"/>
<dbReference type="AlphaFoldDB" id="A0A1R3KCL4"/>
<dbReference type="STRING" id="210143.A0A1R3KCL4"/>
<dbReference type="FunFam" id="3.40.50.300:FF:001091">
    <property type="entry name" value="Probable disease resistance protein At1g61300"/>
    <property type="match status" value="1"/>
</dbReference>
<reference evidence="6 7" key="1">
    <citation type="submission" date="2013-09" db="EMBL/GenBank/DDBJ databases">
        <title>Corchorus capsularis genome sequencing.</title>
        <authorList>
            <person name="Alam M."/>
            <person name="Haque M.S."/>
            <person name="Islam M.S."/>
            <person name="Emdad E.M."/>
            <person name="Islam M.M."/>
            <person name="Ahmed B."/>
            <person name="Halim A."/>
            <person name="Hossen Q.M.M."/>
            <person name="Hossain M.Z."/>
            <person name="Ahmed R."/>
            <person name="Khan M.M."/>
            <person name="Islam R."/>
            <person name="Rashid M.M."/>
            <person name="Khan S.A."/>
            <person name="Rahman M.S."/>
            <person name="Alam M."/>
        </authorList>
    </citation>
    <scope>NUCLEOTIDE SEQUENCE [LARGE SCALE GENOMIC DNA]</scope>
    <source>
        <strain evidence="7">cv. CVL-1</strain>
        <tissue evidence="6">Whole seedling</tissue>
    </source>
</reference>
<dbReference type="Pfam" id="PF23598">
    <property type="entry name" value="LRR_14"/>
    <property type="match status" value="1"/>
</dbReference>
<dbReference type="Gramene" id="OMP04768">
    <property type="protein sequence ID" value="OMP04768"/>
    <property type="gene ID" value="CCACVL1_02139"/>
</dbReference>
<sequence length="907" mass="102701">MAESIAFDLASGVISKLGSVALQQIALWWNLNDDLDDLKSIVSTVKAVLLDAEDNSMSGNKLTNKVRIFFSSSNQFAYGLKIGGKIKSIKARFDSIERESRMLQLVVRDRPVEATFMAKRREQGHSFVSKGEIIGRDDDKKALLDLMLESEEDFLIILIVGIGGLGKTALAQLVYNDDMVKLKDHFELRMWVCVSDVFNVKIIVQNIIKSVTNCAPDANLEMDQLQKQLRDIIDGKKYLLVLDDVWNEERENWFALKKLLMGGARGSRIIVTTRSQKVVKITGSSCQPHVLKGLSDDDAWVLFKEIAFEQRPADLENPSIVEIGKKVLEKCGGVPLIIRTIAATLSLKETEKEWLSFKDNELGRVSQKEGEILPTLKLSYDHLPSHLKHCFAYSRLYPKDYEIDVQTLIQLWIAQGFVLERSNPNVSVEDIGFGLNVDMVQHRIHKLKHLRYLDLSYNFGLKTLPESICKIQKLEVLNLDACGLEKLPENIGKLVNLTHLRIGGCGGLTHMPRGIGKLTSLETLSQFVVDKLGSRGAAAADLSELNVLNKSRGNLEIRNLGYVKKKFRSANLKDKAHLQSLSLEWGGEEEDEEKSLEDLQPHPNLEEFRIDGWRGDARFPSWFSSLSNLTSINIEGPSKFKTLPTFHQLPRLQMLSIFELSELEYMEEHAEPEPEPEPEPEGESELFFPSLTFLRLAKCPKLKSWWRNINDDPGTTTSRTLTFPPCLSYLEIQDCPLTSMPLYPSLQDGLTLRNCSLRPLEQTIQLQTSNNSLIPLSKLKSFDVVNTEVGEGVEFRVLDKCLQNLTSLDSLSISSSHWLDSDNGKQLEALRKLSSLQLENYTSLRELTLLNVPKCRHLPEWLHNLSDLERLRLFDLPNLTSLPDEMQRLTNLKFLAIGMIPRDVERI</sequence>
<evidence type="ECO:0000313" key="7">
    <source>
        <dbReference type="Proteomes" id="UP000188268"/>
    </source>
</evidence>
<evidence type="ECO:0000259" key="5">
    <source>
        <dbReference type="Pfam" id="PF23598"/>
    </source>
</evidence>
<dbReference type="Gene3D" id="1.20.5.4130">
    <property type="match status" value="1"/>
</dbReference>
<dbReference type="InterPro" id="IPR058922">
    <property type="entry name" value="WHD_DRP"/>
</dbReference>
<name>A0A1R3KCL4_COCAP</name>
<dbReference type="OMA" id="HIPRICW"/>
<accession>A0A1R3KCL4</accession>
<keyword evidence="7" id="KW-1185">Reference proteome</keyword>
<dbReference type="EMBL" id="AWWV01005652">
    <property type="protein sequence ID" value="OMP04768.1"/>
    <property type="molecule type" value="Genomic_DNA"/>
</dbReference>
<gene>
    <name evidence="6" type="ORF">CCACVL1_02139</name>
</gene>
<keyword evidence="1" id="KW-0677">Repeat</keyword>
<dbReference type="GO" id="GO:0006952">
    <property type="term" value="P:defense response"/>
    <property type="evidence" value="ECO:0007669"/>
    <property type="project" value="UniProtKB-KW"/>
</dbReference>